<comment type="caution">
    <text evidence="1">The sequence shown here is derived from an EMBL/GenBank/DDBJ whole genome shotgun (WGS) entry which is preliminary data.</text>
</comment>
<organism evidence="1 2">
    <name type="scientific">Melia azedarach</name>
    <name type="common">Chinaberry tree</name>
    <dbReference type="NCBI Taxonomy" id="155640"/>
    <lineage>
        <taxon>Eukaryota</taxon>
        <taxon>Viridiplantae</taxon>
        <taxon>Streptophyta</taxon>
        <taxon>Embryophyta</taxon>
        <taxon>Tracheophyta</taxon>
        <taxon>Spermatophyta</taxon>
        <taxon>Magnoliopsida</taxon>
        <taxon>eudicotyledons</taxon>
        <taxon>Gunneridae</taxon>
        <taxon>Pentapetalae</taxon>
        <taxon>rosids</taxon>
        <taxon>malvids</taxon>
        <taxon>Sapindales</taxon>
        <taxon>Meliaceae</taxon>
        <taxon>Melia</taxon>
    </lineage>
</organism>
<protein>
    <submittedName>
        <fullName evidence="1">Ethylene-responsive transcription factor</fullName>
    </submittedName>
</protein>
<reference evidence="1 2" key="1">
    <citation type="journal article" date="2023" name="Science">
        <title>Complex scaffold remodeling in plant triterpene biosynthesis.</title>
        <authorList>
            <person name="De La Pena R."/>
            <person name="Hodgson H."/>
            <person name="Liu J.C."/>
            <person name="Stephenson M.J."/>
            <person name="Martin A.C."/>
            <person name="Owen C."/>
            <person name="Harkess A."/>
            <person name="Leebens-Mack J."/>
            <person name="Jimenez L.E."/>
            <person name="Osbourn A."/>
            <person name="Sattely E.S."/>
        </authorList>
    </citation>
    <scope>NUCLEOTIDE SEQUENCE [LARGE SCALE GENOMIC DNA]</scope>
    <source>
        <strain evidence="2">cv. JPN11</strain>
        <tissue evidence="1">Leaf</tissue>
    </source>
</reference>
<sequence length="246" mass="27582">MSAMVSALSQVIRNTQNDPHQLYQNPNLTTSSSVQSNTTQQDQSQRVEDQGNVRRRHYRGVRQRPWGKWAAEIRDPKKAARVWLGTFDTAEAAALAYDEAALRFKGSKAKLNFPERVQAGRTELAAYNLTPYNRRRQSAVSAQVSTPIAAAPRPPPSQEAYPNILQYPQLNYAIPGAFYGGESFLSRTASSSSSSSSSCTTSQQQQQQQQQQEQEILRYFMQLGSSSSSSDAHQNRRNFDNSRSRE</sequence>
<name>A0ACC1YYM9_MELAZ</name>
<keyword evidence="2" id="KW-1185">Reference proteome</keyword>
<dbReference type="EMBL" id="CM051394">
    <property type="protein sequence ID" value="KAJ4728890.1"/>
    <property type="molecule type" value="Genomic_DNA"/>
</dbReference>
<accession>A0ACC1YYM9</accession>
<evidence type="ECO:0000313" key="1">
    <source>
        <dbReference type="EMBL" id="KAJ4728890.1"/>
    </source>
</evidence>
<dbReference type="Proteomes" id="UP001164539">
    <property type="component" value="Chromosome 1"/>
</dbReference>
<evidence type="ECO:0000313" key="2">
    <source>
        <dbReference type="Proteomes" id="UP001164539"/>
    </source>
</evidence>
<gene>
    <name evidence="1" type="ORF">OWV82_001755</name>
</gene>
<proteinExistence type="predicted"/>